<feature type="region of interest" description="Disordered" evidence="10">
    <location>
        <begin position="738"/>
        <end position="772"/>
    </location>
</feature>
<feature type="region of interest" description="Disordered" evidence="10">
    <location>
        <begin position="2065"/>
        <end position="2144"/>
    </location>
</feature>
<dbReference type="SUPFAM" id="SSF51206">
    <property type="entry name" value="cAMP-binding domain-like"/>
    <property type="match status" value="1"/>
</dbReference>
<dbReference type="EnsemblMetazoa" id="XM_022796440">
    <property type="protein sequence ID" value="XP_022652175"/>
    <property type="gene ID" value="LOC111246593"/>
</dbReference>
<dbReference type="InterPro" id="IPR018490">
    <property type="entry name" value="cNMP-bd_dom_sf"/>
</dbReference>
<reference evidence="13" key="1">
    <citation type="submission" date="2021-01" db="UniProtKB">
        <authorList>
            <consortium name="EnsemblMetazoa"/>
        </authorList>
    </citation>
    <scope>IDENTIFICATION</scope>
</reference>
<dbReference type="InterPro" id="IPR014710">
    <property type="entry name" value="RmlC-like_jellyroll"/>
</dbReference>
<evidence type="ECO:0000256" key="7">
    <source>
        <dbReference type="ARBA" id="ARBA00023286"/>
    </source>
</evidence>
<evidence type="ECO:0000256" key="4">
    <source>
        <dbReference type="ARBA" id="ARBA00022989"/>
    </source>
</evidence>
<feature type="compositionally biased region" description="Low complexity" evidence="10">
    <location>
        <begin position="47"/>
        <end position="69"/>
    </location>
</feature>
<feature type="compositionally biased region" description="Polar residues" evidence="10">
    <location>
        <begin position="1462"/>
        <end position="1482"/>
    </location>
</feature>
<keyword evidence="2" id="KW-0813">Transport</keyword>
<dbReference type="PANTHER" id="PTHR45638">
    <property type="entry name" value="CYCLIC NUCLEOTIDE-GATED CATION CHANNEL SUBUNIT A"/>
    <property type="match status" value="1"/>
</dbReference>
<feature type="coiled-coil region" evidence="9">
    <location>
        <begin position="1632"/>
        <end position="1673"/>
    </location>
</feature>
<keyword evidence="3 11" id="KW-0812">Transmembrane</keyword>
<dbReference type="Gene3D" id="1.10.287.70">
    <property type="match status" value="1"/>
</dbReference>
<dbReference type="PROSITE" id="PS50042">
    <property type="entry name" value="CNMP_BINDING_3"/>
    <property type="match status" value="1"/>
</dbReference>
<feature type="region of interest" description="Disordered" evidence="10">
    <location>
        <begin position="2342"/>
        <end position="2388"/>
    </location>
</feature>
<dbReference type="FunFam" id="1.10.287.630:FF:000001">
    <property type="entry name" value="Cyclic nucleotide-gated channel alpha 3"/>
    <property type="match status" value="1"/>
</dbReference>
<feature type="compositionally biased region" description="Low complexity" evidence="10">
    <location>
        <begin position="811"/>
        <end position="840"/>
    </location>
</feature>
<evidence type="ECO:0000256" key="9">
    <source>
        <dbReference type="SAM" id="Coils"/>
    </source>
</evidence>
<feature type="compositionally biased region" description="Low complexity" evidence="10">
    <location>
        <begin position="1382"/>
        <end position="1400"/>
    </location>
</feature>
<feature type="compositionally biased region" description="Polar residues" evidence="10">
    <location>
        <begin position="1272"/>
        <end position="1301"/>
    </location>
</feature>
<dbReference type="InterPro" id="IPR005821">
    <property type="entry name" value="Ion_trans_dom"/>
</dbReference>
<evidence type="ECO:0000259" key="12">
    <source>
        <dbReference type="PROSITE" id="PS50042"/>
    </source>
</evidence>
<dbReference type="InParanoid" id="A0A7M7JHB5"/>
<evidence type="ECO:0000256" key="10">
    <source>
        <dbReference type="SAM" id="MobiDB-lite"/>
    </source>
</evidence>
<keyword evidence="6 11" id="KW-0472">Membrane</keyword>
<feature type="compositionally biased region" description="Polar residues" evidence="10">
    <location>
        <begin position="86"/>
        <end position="99"/>
    </location>
</feature>
<proteinExistence type="predicted"/>
<feature type="region of interest" description="Disordered" evidence="10">
    <location>
        <begin position="1462"/>
        <end position="1484"/>
    </location>
</feature>
<feature type="compositionally biased region" description="Polar residues" evidence="10">
    <location>
        <begin position="70"/>
        <end position="79"/>
    </location>
</feature>
<feature type="transmembrane region" description="Helical" evidence="11">
    <location>
        <begin position="255"/>
        <end position="275"/>
    </location>
</feature>
<evidence type="ECO:0000256" key="11">
    <source>
        <dbReference type="SAM" id="Phobius"/>
    </source>
</evidence>
<dbReference type="KEGG" id="vde:111246593"/>
<feature type="region of interest" description="Disordered" evidence="10">
    <location>
        <begin position="807"/>
        <end position="847"/>
    </location>
</feature>
<comment type="subcellular location">
    <subcellularLocation>
        <location evidence="1">Membrane</location>
        <topology evidence="1">Multi-pass membrane protein</topology>
    </subcellularLocation>
</comment>
<dbReference type="PROSITE" id="PS00888">
    <property type="entry name" value="CNMP_BINDING_1"/>
    <property type="match status" value="1"/>
</dbReference>
<keyword evidence="7" id="KW-1071">Ligand-gated ion channel</keyword>
<feature type="compositionally biased region" description="Polar residues" evidence="10">
    <location>
        <begin position="122"/>
        <end position="134"/>
    </location>
</feature>
<dbReference type="GO" id="GO:0044877">
    <property type="term" value="F:protein-containing complex binding"/>
    <property type="evidence" value="ECO:0007669"/>
    <property type="project" value="TreeGrafter"/>
</dbReference>
<feature type="region of interest" description="Disordered" evidence="10">
    <location>
        <begin position="1874"/>
        <end position="1908"/>
    </location>
</feature>
<feature type="region of interest" description="Disordered" evidence="10">
    <location>
        <begin position="2317"/>
        <end position="2336"/>
    </location>
</feature>
<name>A0A7M7JHB5_VARDE</name>
<keyword evidence="5" id="KW-0406">Ion transport</keyword>
<protein>
    <recommendedName>
        <fullName evidence="12">Cyclic nucleotide-binding domain-containing protein</fullName>
    </recommendedName>
</protein>
<feature type="region of interest" description="Disordered" evidence="10">
    <location>
        <begin position="1237"/>
        <end position="1365"/>
    </location>
</feature>
<dbReference type="SUPFAM" id="SSF81324">
    <property type="entry name" value="Voltage-gated potassium channels"/>
    <property type="match status" value="1"/>
</dbReference>
<feature type="region of interest" description="Disordered" evidence="10">
    <location>
        <begin position="2231"/>
        <end position="2263"/>
    </location>
</feature>
<evidence type="ECO:0000313" key="13">
    <source>
        <dbReference type="EnsemblMetazoa" id="XP_022652176"/>
    </source>
</evidence>
<feature type="transmembrane region" description="Helical" evidence="11">
    <location>
        <begin position="467"/>
        <end position="489"/>
    </location>
</feature>
<dbReference type="GO" id="GO:0005221">
    <property type="term" value="F:intracellularly cyclic nucleotide-activated monoatomic cation channel activity"/>
    <property type="evidence" value="ECO:0007669"/>
    <property type="project" value="InterPro"/>
</dbReference>
<feature type="region of interest" description="Disordered" evidence="10">
    <location>
        <begin position="2178"/>
        <end position="2217"/>
    </location>
</feature>
<dbReference type="GO" id="GO:0016020">
    <property type="term" value="C:membrane"/>
    <property type="evidence" value="ECO:0007669"/>
    <property type="project" value="UniProtKB-SubCell"/>
</dbReference>
<dbReference type="PANTHER" id="PTHR45638:SF7">
    <property type="entry name" value="CYCLIC NUCLEOTIDE-GATED ION CHANNEL-LIKE, ISOFORM E"/>
    <property type="match status" value="1"/>
</dbReference>
<feature type="compositionally biased region" description="Low complexity" evidence="10">
    <location>
        <begin position="2342"/>
        <end position="2359"/>
    </location>
</feature>
<dbReference type="Gene3D" id="1.10.287.630">
    <property type="entry name" value="Helix hairpin bin"/>
    <property type="match status" value="1"/>
</dbReference>
<feature type="compositionally biased region" description="Basic and acidic residues" evidence="10">
    <location>
        <begin position="2363"/>
        <end position="2375"/>
    </location>
</feature>
<keyword evidence="14" id="KW-1185">Reference proteome</keyword>
<organism evidence="13 14">
    <name type="scientific">Varroa destructor</name>
    <name type="common">Honeybee mite</name>
    <dbReference type="NCBI Taxonomy" id="109461"/>
    <lineage>
        <taxon>Eukaryota</taxon>
        <taxon>Metazoa</taxon>
        <taxon>Ecdysozoa</taxon>
        <taxon>Arthropoda</taxon>
        <taxon>Chelicerata</taxon>
        <taxon>Arachnida</taxon>
        <taxon>Acari</taxon>
        <taxon>Parasitiformes</taxon>
        <taxon>Mesostigmata</taxon>
        <taxon>Gamasina</taxon>
        <taxon>Dermanyssoidea</taxon>
        <taxon>Varroidae</taxon>
        <taxon>Varroa</taxon>
    </lineage>
</organism>
<dbReference type="Pfam" id="PF00027">
    <property type="entry name" value="cNMP_binding"/>
    <property type="match status" value="1"/>
</dbReference>
<feature type="region of interest" description="Disordered" evidence="10">
    <location>
        <begin position="37"/>
        <end position="142"/>
    </location>
</feature>
<dbReference type="CDD" id="cd00038">
    <property type="entry name" value="CAP_ED"/>
    <property type="match status" value="1"/>
</dbReference>
<keyword evidence="8" id="KW-0407">Ion channel</keyword>
<dbReference type="InterPro" id="IPR000595">
    <property type="entry name" value="cNMP-bd_dom"/>
</dbReference>
<dbReference type="InterPro" id="IPR018488">
    <property type="entry name" value="cNMP-bd_CS"/>
</dbReference>
<dbReference type="InterPro" id="IPR050866">
    <property type="entry name" value="CNG_cation_channel"/>
</dbReference>
<accession>A0A7M7JHB5</accession>
<evidence type="ECO:0000256" key="5">
    <source>
        <dbReference type="ARBA" id="ARBA00023065"/>
    </source>
</evidence>
<keyword evidence="9" id="KW-0175">Coiled coil</keyword>
<evidence type="ECO:0000256" key="8">
    <source>
        <dbReference type="ARBA" id="ARBA00023303"/>
    </source>
</evidence>
<feature type="region of interest" description="Disordered" evidence="10">
    <location>
        <begin position="926"/>
        <end position="951"/>
    </location>
</feature>
<feature type="region of interest" description="Disordered" evidence="10">
    <location>
        <begin position="1380"/>
        <end position="1400"/>
    </location>
</feature>
<evidence type="ECO:0000256" key="3">
    <source>
        <dbReference type="ARBA" id="ARBA00022692"/>
    </source>
</evidence>
<dbReference type="RefSeq" id="XP_022652176.1">
    <property type="nucleotide sequence ID" value="XM_022796441.1"/>
</dbReference>
<sequence length="2388" mass="258952">MATALLTGGGRVAMMVDGGAGCQAAVSCVRKAASPIQTDRSSALSGQGTEQQPRQPLQQQQYHRQQWQRASNRLPNSRQLPPRSASPFTSPALSPTPSCASAPPELDPLAYVPPTQLPPTAAKTTPGPQSTPLDETSLLPADGGRGRDEVTLVSGTAPQVGGGVTAGGASRWSKLRTTVQISGAINVGSQRSKPPLKREDSFLQRFSTRHIGEQQDADGNPVSEGTVPTKRTRLLSQATCSQLLFGVINPDENALFLWLWVLTICVLYNAWALILRQTFTEIQNISVHMWIAFDGFSDLVYLLDIAIQFRTGYLEQGLMVCDASKLAGHYLRSRSFLMDIVALTPLDLLQLRFGFAPLLRFPRFIKVYRCYRFYYMVESRTIYPNLWRVANLIHILLLLSHWFGCFHYILSEFEDFRGAWAYTNPHKANNSEWRAITRKYVASVYWSTLTLTTIGGDHVTPSSNLQYAFTILSYLIGVFIFATIVGQVGNVITNRNASRLEFERLLDGAKLYMRHHKVPHQMQRRVQRWYDYSWSRGRMRGGGDINSALGSLPDKLKTELALHVNLKTLKKVTIFQECQPEFLHDLVLKMRAYIFTPGDLICRKGEVAREMFIIADGILEVISETGKVLTQMKAGDFFGEIGILNLDGFNRRTADVRSVGYSELFSLSREDVLSAMKDYPEAQEILQAMGRKRLMEARLAAANCVNTSQTNTTSNTTFKQQELNRQFQGNAGTLSGLGTVDSVAPTGAGSSQGSTQSVRSLSTHGPRSMDTIRKLRKDLKYLFRSRTLAPNASSCCTAENASIRPGFGNTYQHSSGPHSQQQPQQLQYHSHGSSAVASSGPTGMNKSITRLLSESSNRPQSTHRDCSLLTTYKESTFGGSLEDTFQRRFHVENFRQTSTGGINSINPPTAPCKGQTTEEFRYGDEGVAEGGPLSPPIASGRGVPQPSQQPLGAGLSLLERIKLLKEVERQRKSSTASSLSLTQSMGSGAVGNIAPISSVPSASTAGSALASSVSVSATAPLTSISIATAMTTSSSATAAVAAVPVGHNHQQQQQQQMTTTRIPVHSLRHCHPATGRSPRSELLLLPQQPTTGSRATLSVGTGQLEARRYSATPPSSLPLLHSHVPKFQSHTHGHHLHGQQQLYALADVPLTPDQSSVHSRPQRIVENLRRATMVSATFEASSPPPLNDAASGTEVPLLRRVLMLKRRASDENSRAASRPESLQLTEVPPAQLNVCSVGSGSRGRMSLAKVSPRTETTVNEWLASSSAKSSSVDISQTEVTDVNSSQTCGQPATQQLGSNREMTQDLADLSRPQSGAGDASSAIRAPHHNSRNSGNGINRRRSNGDDGGSSSSLQPLTAETDEVSGSHSTFRTLLVQQRHQFSTATSTTISSTSTRRTSSRSITMMTMAIEGSDGGGHSTVPVAAVMQMPVLEVGAATRVIGQQSDHGCVVIPNPVVSTANTPSTTSAVANTTSPSFNGNLPSPSLIASPHKRALWRRATREGYAMRRAVLKRMCAIEQAPSPNEDQSPTLRQLQQTTQLLSGAGGGQPLPQDVRQQATPNNQGITTRVTSSEDTYVKGDLPREKAVTQPTLKAVPFETGQIIIADPDNVEVMVASAMKQIKLAVTEYLRDTHMELTSRVEALENELERKDSIISELQDELVYKERELRQQQFNTSFIGDLCSLSDSSFDSEAEDGALLLAATPKSESPATDAPEIGPNGLISSNHHCCEQHQQCSEHYYGTTTAGLGHVDTITSVSAEHLAQQLSETYTCLQIPSTASEGFDLSSRNSWPKLGGQGSSPAFDEDTAGMDGACCGELSASWHDHLDATQDPLALGAGTSMDPGQPSHVGMVVASKIGPDDLWKLEFPQSFDISSKTPSFDRGSRISVNNSTHDVGQAERGQIADEKDNKDTTTVIRGQQRDTRYRPSNVSASSIQLPVSVRKQFTLSRDGNVQQSSDDWEVKMLVEQFDAKMKKRSLEGRRHSSCDIQSWDRLILQAETSSNAGAIRDIAAGNSQQSTDIARRRYGRSSRMFLSRVAGVCTELGTSRRAEIRRASLARFASVDVPSLTENQKPPSDEHCLSSWTNSSSVRVDSLDPPLPRSEVNVTSPPRQPVLNLGLTPSTNAARESASRTIPPPLNSQQQQPSHQFLTGASHDALVATFRRRTYAQSRFNSMVVGETATVDTSSPTEPMLASSRSRPPQWKSLDEEAKHKSQSSAALSDTDFWLENARDSVDSRDKLPQSESANDLPPWSPIPHPPAQAIGLPTIREGSRLIDQKSEMSDEEDNDSSSTRTTVYIDIDSASPDKAPESAISLLLARDSNGGDDSPDAIAAERGSVSITVETTTPTTTAYPALVPLAAPGSQDAERPYPAEKSHESGSGLPGDGSSRI</sequence>
<dbReference type="Pfam" id="PF00520">
    <property type="entry name" value="Ion_trans"/>
    <property type="match status" value="1"/>
</dbReference>
<feature type="region of interest" description="Disordered" evidence="10">
    <location>
        <begin position="2275"/>
        <end position="2305"/>
    </location>
</feature>
<evidence type="ECO:0000256" key="6">
    <source>
        <dbReference type="ARBA" id="ARBA00023136"/>
    </source>
</evidence>
<dbReference type="GeneID" id="111246593"/>
<feature type="compositionally biased region" description="Polar residues" evidence="10">
    <location>
        <begin position="1353"/>
        <end position="1365"/>
    </location>
</feature>
<evidence type="ECO:0000313" key="14">
    <source>
        <dbReference type="Proteomes" id="UP000594260"/>
    </source>
</evidence>
<feature type="compositionally biased region" description="Polar residues" evidence="10">
    <location>
        <begin position="37"/>
        <end position="46"/>
    </location>
</feature>
<dbReference type="SMART" id="SM00100">
    <property type="entry name" value="cNMP"/>
    <property type="match status" value="1"/>
</dbReference>
<feature type="compositionally biased region" description="Low complexity" evidence="10">
    <location>
        <begin position="746"/>
        <end position="757"/>
    </location>
</feature>
<dbReference type="OrthoDB" id="421226at2759"/>
<dbReference type="Gene3D" id="2.60.120.10">
    <property type="entry name" value="Jelly Rolls"/>
    <property type="match status" value="1"/>
</dbReference>
<feature type="compositionally biased region" description="Polar residues" evidence="10">
    <location>
        <begin position="2080"/>
        <end position="2089"/>
    </location>
</feature>
<dbReference type="EnsemblMetazoa" id="XM_022796441">
    <property type="protein sequence ID" value="XP_022652176"/>
    <property type="gene ID" value="LOC111246593"/>
</dbReference>
<evidence type="ECO:0000256" key="2">
    <source>
        <dbReference type="ARBA" id="ARBA00022448"/>
    </source>
</evidence>
<feature type="compositionally biased region" description="Polar residues" evidence="10">
    <location>
        <begin position="2180"/>
        <end position="2197"/>
    </location>
</feature>
<dbReference type="Proteomes" id="UP000594260">
    <property type="component" value="Unplaced"/>
</dbReference>
<evidence type="ECO:0000256" key="1">
    <source>
        <dbReference type="ARBA" id="ARBA00004141"/>
    </source>
</evidence>
<dbReference type="RefSeq" id="XP_022652175.1">
    <property type="nucleotide sequence ID" value="XM_022796440.1"/>
</dbReference>
<dbReference type="PROSITE" id="PS00889">
    <property type="entry name" value="CNMP_BINDING_2"/>
    <property type="match status" value="1"/>
</dbReference>
<feature type="domain" description="Cyclic nucleotide-binding" evidence="12">
    <location>
        <begin position="574"/>
        <end position="670"/>
    </location>
</feature>
<keyword evidence="4 11" id="KW-1133">Transmembrane helix</keyword>